<keyword evidence="5" id="KW-1185">Reference proteome</keyword>
<dbReference type="SUPFAM" id="SSF53850">
    <property type="entry name" value="Periplasmic binding protein-like II"/>
    <property type="match status" value="1"/>
</dbReference>
<evidence type="ECO:0000256" key="2">
    <source>
        <dbReference type="ARBA" id="ARBA00010742"/>
    </source>
</evidence>
<reference evidence="4 5" key="1">
    <citation type="submission" date="2013-08" db="EMBL/GenBank/DDBJ databases">
        <title>The genome sequence of Skermanella stibiiresistens.</title>
        <authorList>
            <person name="Zhu W."/>
            <person name="Wang G."/>
        </authorList>
    </citation>
    <scope>NUCLEOTIDE SEQUENCE [LARGE SCALE GENOMIC DNA]</scope>
    <source>
        <strain evidence="4 5">SB22</strain>
    </source>
</reference>
<dbReference type="PANTHER" id="PTHR30024:SF47">
    <property type="entry name" value="TAURINE-BINDING PERIPLASMIC PROTEIN"/>
    <property type="match status" value="1"/>
</dbReference>
<dbReference type="EMBL" id="AVFL01000019">
    <property type="protein sequence ID" value="EWY38303.1"/>
    <property type="molecule type" value="Genomic_DNA"/>
</dbReference>
<dbReference type="Pfam" id="PF12974">
    <property type="entry name" value="Phosphonate-bd"/>
    <property type="match status" value="1"/>
</dbReference>
<proteinExistence type="inferred from homology"/>
<evidence type="ECO:0000313" key="4">
    <source>
        <dbReference type="EMBL" id="EWY38303.1"/>
    </source>
</evidence>
<dbReference type="Proteomes" id="UP000019486">
    <property type="component" value="Unassembled WGS sequence"/>
</dbReference>
<dbReference type="GO" id="GO:0042597">
    <property type="term" value="C:periplasmic space"/>
    <property type="evidence" value="ECO:0007669"/>
    <property type="project" value="UniProtKB-SubCell"/>
</dbReference>
<accession>W9H3G0</accession>
<comment type="subcellular location">
    <subcellularLocation>
        <location evidence="1">Periplasm</location>
    </subcellularLocation>
</comment>
<dbReference type="PANTHER" id="PTHR30024">
    <property type="entry name" value="ALIPHATIC SULFONATES-BINDING PROTEIN-RELATED"/>
    <property type="match status" value="1"/>
</dbReference>
<evidence type="ECO:0008006" key="6">
    <source>
        <dbReference type="Google" id="ProtNLM"/>
    </source>
</evidence>
<keyword evidence="3" id="KW-0732">Signal</keyword>
<name>W9H3G0_9PROT</name>
<comment type="caution">
    <text evidence="4">The sequence shown here is derived from an EMBL/GenBank/DDBJ whole genome shotgun (WGS) entry which is preliminary data.</text>
</comment>
<protein>
    <recommendedName>
        <fullName evidence="6">ABC transporter substrate-binding protein</fullName>
    </recommendedName>
</protein>
<organism evidence="4 5">
    <name type="scientific">Skermanella stibiiresistens SB22</name>
    <dbReference type="NCBI Taxonomy" id="1385369"/>
    <lineage>
        <taxon>Bacteria</taxon>
        <taxon>Pseudomonadati</taxon>
        <taxon>Pseudomonadota</taxon>
        <taxon>Alphaproteobacteria</taxon>
        <taxon>Rhodospirillales</taxon>
        <taxon>Azospirillaceae</taxon>
        <taxon>Skermanella</taxon>
    </lineage>
</organism>
<evidence type="ECO:0000256" key="1">
    <source>
        <dbReference type="ARBA" id="ARBA00004418"/>
    </source>
</evidence>
<dbReference type="OrthoDB" id="6522570at2"/>
<dbReference type="STRING" id="1385369.N825_13930"/>
<dbReference type="Gene3D" id="3.40.190.10">
    <property type="entry name" value="Periplasmic binding protein-like II"/>
    <property type="match status" value="2"/>
</dbReference>
<comment type="similarity">
    <text evidence="2">Belongs to the bacterial solute-binding protein SsuA/TauA family.</text>
</comment>
<evidence type="ECO:0000313" key="5">
    <source>
        <dbReference type="Proteomes" id="UP000019486"/>
    </source>
</evidence>
<gene>
    <name evidence="4" type="ORF">N825_13930</name>
</gene>
<dbReference type="AlphaFoldDB" id="W9H3G0"/>
<evidence type="ECO:0000256" key="3">
    <source>
        <dbReference type="ARBA" id="ARBA00022729"/>
    </source>
</evidence>
<sequence>MMALCLPIAVPPAKAQGDDLAARLAAAVPAGTKLVVAEQNDQASIPWKQSNASAGAPYAVTFANFNGGPAVLEALIAGAVDIGYVGEAPLPIAIASGVDDLVAIGLMANPGSSGNYYLVTQPGSEIKTVADLRGKTVAYPPGTGRHMALAGILHQYGLNLDGSVKGVQLAGAEVAPTFSSRGVDAAVVLGQQYFRLGEPPILADGRGHNWGLNALIVRKAVLDDPAKSAAVADFLRRAVQFLNWQDKNPDDWIKASYVAKQGLTFSQGKFLLEQEGRSAFYPIDARAIEVFQQIADGLRVTGALKKPVEMAPFLDARFNEIVAWQNQADGVTPRPLAQPAAETAGN</sequence>